<dbReference type="Pfam" id="PF03097">
    <property type="entry name" value="BRO1"/>
    <property type="match status" value="1"/>
</dbReference>
<dbReference type="PANTHER" id="PTHR23030:SF30">
    <property type="entry name" value="TYROSINE-PROTEIN PHOSPHATASE NON-RECEPTOR TYPE 23"/>
    <property type="match status" value="1"/>
</dbReference>
<comment type="subcellular location">
    <subcellularLocation>
        <location evidence="2">Cytoplasm</location>
    </subcellularLocation>
    <subcellularLocation>
        <location evidence="1">Endosome</location>
    </subcellularLocation>
</comment>
<dbReference type="Gene3D" id="1.20.140.50">
    <property type="entry name" value="alix/aip1 like domains"/>
    <property type="match status" value="1"/>
</dbReference>
<sequence>MASQSPLISIPRKGTDEVDWTSPIRSAISQSYGEDPDNYATECASLQRCRQDAVKGAGSDMTARDLLYKYFGQLELLELRFPEIRVNFPWRDAFTNKLIVQTSLAYEKASVIFQIAATHSAIACSQSRSDPEGQKRAFYYLRCCAGMLTYINENFLHAPSTDLSREVIKLLVGVILAQATEVFWEKCRDEKKGSALVYKVASQAASMYTSLSEEVKEFMGKGIFDRNWVTVIQIKAKYFVSVSQFHRALADNTATKYGEALVRFQLAEAAAKEAHRTASSFNTMFLPQMSPSLPADSGQSLFELAKSQLALSTERKAEAQRDNDLIYNAVLPAAETLPAIDKTVVATVIPIQEVYGTPEVQKVIGLDLFLRLIPLSVHESASVYSEEKAKLVRSEVEKAEGTAGEARSALDALGVKAGLTRFRAMVDGNVAGEDEIPLDVRRYRDDITVIEQREGVDSLLKRLGESKESAKVELDSIGRDLDAESQDCEAMRVKYGHLYTQVPSSGLTKDFRANLKSRLQTLDAAGASDDQVQTLWDSVKGDVRLLISDDVENIFKESAQGHDRRESLLDLDTDKDDAEKAKIGRLVEEIDERLGRLNKIERERDQTLKDLKEKIQSDDVSHLLLLSRRNPSVEPTIFAAELEKFRPYQQRLGQTVHHQQATIQEITQLWRTLRDLGGRGGARKWDERERRKKETVRRFMLASEKYMEVRDGLAKGLQFYSELSVLLSPLRRDVKDFISTRKSERDSLVAQAETQQRLGGLGGTPYVSPPPKPPLTPASLDQVFSSLGLKNTSVSLSPVPPPPPAPWTPAQKAAYTGHPSYPPTVTRSYPSPSPPTSQSPPFIPPPPVAGQLPHGQPPTRSPYPPAPPVQSTYGVTPSQPHRDPYAALASLPGVSSFPLPPTQRQASYPLAGQQQSQAYSSLSSSGHPMFTYSATSALPTRQGSTGPALPPPPPPVSYSQPPPPQGYSVGVRPTFGAGVPPPPSQQQQPYGGYGQYGR</sequence>
<dbReference type="InterPro" id="IPR038499">
    <property type="entry name" value="BRO1_sf"/>
</dbReference>
<reference evidence="8" key="2">
    <citation type="journal article" date="2020" name="Nat. Commun.">
        <title>Large-scale genome sequencing of mycorrhizal fungi provides insights into the early evolution of symbiotic traits.</title>
        <authorList>
            <person name="Miyauchi S."/>
            <person name="Kiss E."/>
            <person name="Kuo A."/>
            <person name="Drula E."/>
            <person name="Kohler A."/>
            <person name="Sanchez-Garcia M."/>
            <person name="Morin E."/>
            <person name="Andreopoulos B."/>
            <person name="Barry K.W."/>
            <person name="Bonito G."/>
            <person name="Buee M."/>
            <person name="Carver A."/>
            <person name="Chen C."/>
            <person name="Cichocki N."/>
            <person name="Clum A."/>
            <person name="Culley D."/>
            <person name="Crous P.W."/>
            <person name="Fauchery L."/>
            <person name="Girlanda M."/>
            <person name="Hayes R.D."/>
            <person name="Keri Z."/>
            <person name="LaButti K."/>
            <person name="Lipzen A."/>
            <person name="Lombard V."/>
            <person name="Magnuson J."/>
            <person name="Maillard F."/>
            <person name="Murat C."/>
            <person name="Nolan M."/>
            <person name="Ohm R.A."/>
            <person name="Pangilinan J."/>
            <person name="Pereira M.F."/>
            <person name="Perotto S."/>
            <person name="Peter M."/>
            <person name="Pfister S."/>
            <person name="Riley R."/>
            <person name="Sitrit Y."/>
            <person name="Stielow J.B."/>
            <person name="Szollosi G."/>
            <person name="Zifcakova L."/>
            <person name="Stursova M."/>
            <person name="Spatafora J.W."/>
            <person name="Tedersoo L."/>
            <person name="Vaario L.M."/>
            <person name="Yamada A."/>
            <person name="Yan M."/>
            <person name="Wang P."/>
            <person name="Xu J."/>
            <person name="Bruns T."/>
            <person name="Baldrian P."/>
            <person name="Vilgalys R."/>
            <person name="Dunand C."/>
            <person name="Henrissat B."/>
            <person name="Grigoriev I.V."/>
            <person name="Hibbett D."/>
            <person name="Nagy L.G."/>
            <person name="Martin F.M."/>
        </authorList>
    </citation>
    <scope>NUCLEOTIDE SEQUENCE</scope>
    <source>
        <strain evidence="8">Prilba</strain>
    </source>
</reference>
<dbReference type="SMART" id="SM01041">
    <property type="entry name" value="BRO1"/>
    <property type="match status" value="1"/>
</dbReference>
<dbReference type="EMBL" id="WHVB01000008">
    <property type="protein sequence ID" value="KAF8480072.1"/>
    <property type="molecule type" value="Genomic_DNA"/>
</dbReference>
<dbReference type="PANTHER" id="PTHR23030">
    <property type="entry name" value="PCD6 INTERACTING PROTEIN-RELATED"/>
    <property type="match status" value="1"/>
</dbReference>
<evidence type="ECO:0000313" key="8">
    <source>
        <dbReference type="EMBL" id="KAF8480072.1"/>
    </source>
</evidence>
<dbReference type="InterPro" id="IPR004328">
    <property type="entry name" value="BRO1_dom"/>
</dbReference>
<feature type="compositionally biased region" description="Polar residues" evidence="6">
    <location>
        <begin position="932"/>
        <end position="945"/>
    </location>
</feature>
<evidence type="ECO:0000259" key="7">
    <source>
        <dbReference type="PROSITE" id="PS51180"/>
    </source>
</evidence>
<dbReference type="Pfam" id="PF13949">
    <property type="entry name" value="ALIX_LYPXL_bnd"/>
    <property type="match status" value="1"/>
</dbReference>
<dbReference type="Gene3D" id="1.20.120.560">
    <property type="entry name" value="alix/aip1 in complex with the ypdl late domain"/>
    <property type="match status" value="1"/>
</dbReference>
<dbReference type="InterPro" id="IPR025304">
    <property type="entry name" value="ALIX_V_dom"/>
</dbReference>
<keyword evidence="3" id="KW-0963">Cytoplasm</keyword>
<keyword evidence="4" id="KW-0967">Endosome</keyword>
<proteinExistence type="predicted"/>
<keyword evidence="9" id="KW-1185">Reference proteome</keyword>
<dbReference type="CDD" id="cd09242">
    <property type="entry name" value="BRO1_ScBro1_like"/>
    <property type="match status" value="1"/>
</dbReference>
<feature type="region of interest" description="Disordered" evidence="6">
    <location>
        <begin position="742"/>
        <end position="780"/>
    </location>
</feature>
<feature type="region of interest" description="Disordered" evidence="6">
    <location>
        <begin position="794"/>
        <end position="998"/>
    </location>
</feature>
<dbReference type="Gene3D" id="1.25.40.280">
    <property type="entry name" value="alix/aip1 like domains"/>
    <property type="match status" value="1"/>
</dbReference>
<evidence type="ECO:0000256" key="2">
    <source>
        <dbReference type="ARBA" id="ARBA00004496"/>
    </source>
</evidence>
<feature type="compositionally biased region" description="Polar residues" evidence="6">
    <location>
        <begin position="869"/>
        <end position="879"/>
    </location>
</feature>
<accession>A0A9P5MVR7</accession>
<reference evidence="8" key="1">
    <citation type="submission" date="2019-10" db="EMBL/GenBank/DDBJ databases">
        <authorList>
            <consortium name="DOE Joint Genome Institute"/>
            <person name="Kuo A."/>
            <person name="Miyauchi S."/>
            <person name="Kiss E."/>
            <person name="Drula E."/>
            <person name="Kohler A."/>
            <person name="Sanchez-Garcia M."/>
            <person name="Andreopoulos B."/>
            <person name="Barry K.W."/>
            <person name="Bonito G."/>
            <person name="Buee M."/>
            <person name="Carver A."/>
            <person name="Chen C."/>
            <person name="Cichocki N."/>
            <person name="Clum A."/>
            <person name="Culley D."/>
            <person name="Crous P.W."/>
            <person name="Fauchery L."/>
            <person name="Girlanda M."/>
            <person name="Hayes R."/>
            <person name="Keri Z."/>
            <person name="LaButti K."/>
            <person name="Lipzen A."/>
            <person name="Lombard V."/>
            <person name="Magnuson J."/>
            <person name="Maillard F."/>
            <person name="Morin E."/>
            <person name="Murat C."/>
            <person name="Nolan M."/>
            <person name="Ohm R."/>
            <person name="Pangilinan J."/>
            <person name="Pereira M."/>
            <person name="Perotto S."/>
            <person name="Peter M."/>
            <person name="Riley R."/>
            <person name="Sitrit Y."/>
            <person name="Stielow B."/>
            <person name="Szollosi G."/>
            <person name="Zifcakova L."/>
            <person name="Stursova M."/>
            <person name="Spatafora J.W."/>
            <person name="Tedersoo L."/>
            <person name="Vaario L.-M."/>
            <person name="Yamada A."/>
            <person name="Yan M."/>
            <person name="Wang P."/>
            <person name="Xu J."/>
            <person name="Bruns T."/>
            <person name="Baldrian P."/>
            <person name="Vilgalys R."/>
            <person name="Henrissat B."/>
            <person name="Grigoriev I.V."/>
            <person name="Hibbett D."/>
            <person name="Nagy L.G."/>
            <person name="Martin F.M."/>
        </authorList>
    </citation>
    <scope>NUCLEOTIDE SEQUENCE</scope>
    <source>
        <strain evidence="8">Prilba</strain>
    </source>
</reference>
<feature type="compositionally biased region" description="Pro residues" evidence="6">
    <location>
        <begin position="831"/>
        <end position="848"/>
    </location>
</feature>
<protein>
    <recommendedName>
        <fullName evidence="5">BRO domain-containing protein 1</fullName>
    </recommendedName>
</protein>
<evidence type="ECO:0000313" key="9">
    <source>
        <dbReference type="Proteomes" id="UP000759537"/>
    </source>
</evidence>
<dbReference type="AlphaFoldDB" id="A0A9P5MVR7"/>
<dbReference type="OrthoDB" id="2141925at2759"/>
<evidence type="ECO:0000256" key="3">
    <source>
        <dbReference type="ARBA" id="ARBA00022490"/>
    </source>
</evidence>
<comment type="caution">
    <text evidence="8">The sequence shown here is derived from an EMBL/GenBank/DDBJ whole genome shotgun (WGS) entry which is preliminary data.</text>
</comment>
<feature type="compositionally biased region" description="Pro residues" evidence="6">
    <location>
        <begin position="948"/>
        <end position="965"/>
    </location>
</feature>
<dbReference type="GO" id="GO:0043328">
    <property type="term" value="P:protein transport to vacuole involved in ubiquitin-dependent protein catabolic process via the multivesicular body sorting pathway"/>
    <property type="evidence" value="ECO:0007669"/>
    <property type="project" value="TreeGrafter"/>
</dbReference>
<gene>
    <name evidence="8" type="ORF">DFH94DRAFT_740133</name>
</gene>
<name>A0A9P5MVR7_9AGAM</name>
<dbReference type="Proteomes" id="UP000759537">
    <property type="component" value="Unassembled WGS sequence"/>
</dbReference>
<evidence type="ECO:0000256" key="1">
    <source>
        <dbReference type="ARBA" id="ARBA00004177"/>
    </source>
</evidence>
<feature type="compositionally biased region" description="Low complexity" evidence="6">
    <location>
        <begin position="910"/>
        <end position="926"/>
    </location>
</feature>
<feature type="compositionally biased region" description="Pro residues" evidence="6">
    <location>
        <begin position="767"/>
        <end position="776"/>
    </location>
</feature>
<feature type="compositionally biased region" description="Pro residues" evidence="6">
    <location>
        <begin position="798"/>
        <end position="807"/>
    </location>
</feature>
<evidence type="ECO:0000256" key="5">
    <source>
        <dbReference type="ARBA" id="ARBA00041284"/>
    </source>
</evidence>
<evidence type="ECO:0000256" key="6">
    <source>
        <dbReference type="SAM" id="MobiDB-lite"/>
    </source>
</evidence>
<feature type="domain" description="BRO1" evidence="7">
    <location>
        <begin position="6"/>
        <end position="406"/>
    </location>
</feature>
<organism evidence="8 9">
    <name type="scientific">Russula ochroleuca</name>
    <dbReference type="NCBI Taxonomy" id="152965"/>
    <lineage>
        <taxon>Eukaryota</taxon>
        <taxon>Fungi</taxon>
        <taxon>Dikarya</taxon>
        <taxon>Basidiomycota</taxon>
        <taxon>Agaricomycotina</taxon>
        <taxon>Agaricomycetes</taxon>
        <taxon>Russulales</taxon>
        <taxon>Russulaceae</taxon>
        <taxon>Russula</taxon>
    </lineage>
</organism>
<evidence type="ECO:0000256" key="4">
    <source>
        <dbReference type="ARBA" id="ARBA00022753"/>
    </source>
</evidence>
<feature type="compositionally biased region" description="Pro residues" evidence="6">
    <location>
        <begin position="855"/>
        <end position="868"/>
    </location>
</feature>
<dbReference type="PROSITE" id="PS51180">
    <property type="entry name" value="BRO1"/>
    <property type="match status" value="1"/>
</dbReference>
<dbReference type="GO" id="GO:0005768">
    <property type="term" value="C:endosome"/>
    <property type="evidence" value="ECO:0007669"/>
    <property type="project" value="UniProtKB-SubCell"/>
</dbReference>